<dbReference type="Gene3D" id="3.90.220.20">
    <property type="entry name" value="DNA methylase specificity domains"/>
    <property type="match status" value="1"/>
</dbReference>
<organism evidence="11 12">
    <name type="scientific">Bacteroides gallinaceum</name>
    <dbReference type="NCBI Taxonomy" id="1462571"/>
    <lineage>
        <taxon>Bacteria</taxon>
        <taxon>Pseudomonadati</taxon>
        <taxon>Bacteroidota</taxon>
        <taxon>Bacteroidia</taxon>
        <taxon>Bacteroidales</taxon>
        <taxon>Bacteroidaceae</taxon>
        <taxon>Bacteroides</taxon>
    </lineage>
</organism>
<dbReference type="EMBL" id="JAUEII010000016">
    <property type="protein sequence ID" value="MDN0049443.1"/>
    <property type="molecule type" value="Genomic_DNA"/>
</dbReference>
<feature type="domain" description="DNA methylase adenine-specific" evidence="9">
    <location>
        <begin position="142"/>
        <end position="408"/>
    </location>
</feature>
<dbReference type="PANTHER" id="PTHR42933">
    <property type="entry name" value="SLR6095 PROTEIN"/>
    <property type="match status" value="1"/>
</dbReference>
<dbReference type="PANTHER" id="PTHR42933:SF1">
    <property type="entry name" value="SITE-SPECIFIC DNA-METHYLTRANSFERASE (ADENINE-SPECIFIC)"/>
    <property type="match status" value="1"/>
</dbReference>
<dbReference type="SUPFAM" id="SSF55874">
    <property type="entry name" value="ATPase domain of HSP90 chaperone/DNA topoisomerase II/histidine kinase"/>
    <property type="match status" value="1"/>
</dbReference>
<dbReference type="Gene3D" id="3.30.565.10">
    <property type="entry name" value="Histidine kinase-like ATPase, C-terminal domain"/>
    <property type="match status" value="1"/>
</dbReference>
<evidence type="ECO:0000256" key="2">
    <source>
        <dbReference type="ARBA" id="ARBA00011900"/>
    </source>
</evidence>
<dbReference type="InterPro" id="IPR003356">
    <property type="entry name" value="DNA_methylase_A-5"/>
</dbReference>
<dbReference type="Gene3D" id="3.40.50.150">
    <property type="entry name" value="Vaccinia Virus protein VP39"/>
    <property type="match status" value="1"/>
</dbReference>
<keyword evidence="4" id="KW-0808">Transferase</keyword>
<feature type="domain" description="Histidine kinase/HSP90-like ATPase" evidence="10">
    <location>
        <begin position="735"/>
        <end position="844"/>
    </location>
</feature>
<dbReference type="Pfam" id="PF02384">
    <property type="entry name" value="N6_Mtase"/>
    <property type="match status" value="1"/>
</dbReference>
<evidence type="ECO:0000256" key="4">
    <source>
        <dbReference type="ARBA" id="ARBA00022679"/>
    </source>
</evidence>
<evidence type="ECO:0000256" key="1">
    <source>
        <dbReference type="ARBA" id="ARBA00006594"/>
    </source>
</evidence>
<evidence type="ECO:0000259" key="9">
    <source>
        <dbReference type="Pfam" id="PF02384"/>
    </source>
</evidence>
<reference evidence="11" key="1">
    <citation type="submission" date="2023-06" db="EMBL/GenBank/DDBJ databases">
        <authorList>
            <person name="Zeman M."/>
            <person name="Kubasova T."/>
            <person name="Jahodarova E."/>
            <person name="Nykrynova M."/>
            <person name="Rychlik I."/>
        </authorList>
    </citation>
    <scope>NUCLEOTIDE SEQUENCE</scope>
    <source>
        <strain evidence="11">84_SSukc20</strain>
    </source>
</reference>
<dbReference type="Proteomes" id="UP001167871">
    <property type="component" value="Unassembled WGS sequence"/>
</dbReference>
<keyword evidence="12" id="KW-1185">Reference proteome</keyword>
<evidence type="ECO:0000256" key="6">
    <source>
        <dbReference type="ARBA" id="ARBA00022747"/>
    </source>
</evidence>
<comment type="caution">
    <text evidence="11">The sequence shown here is derived from an EMBL/GenBank/DDBJ whole genome shotgun (WGS) entry which is preliminary data.</text>
</comment>
<dbReference type="SUPFAM" id="SSF116734">
    <property type="entry name" value="DNA methylase specificity domain"/>
    <property type="match status" value="1"/>
</dbReference>
<keyword evidence="3 11" id="KW-0489">Methyltransferase</keyword>
<evidence type="ECO:0000256" key="3">
    <source>
        <dbReference type="ARBA" id="ARBA00022603"/>
    </source>
</evidence>
<dbReference type="EC" id="2.1.1.72" evidence="2"/>
<dbReference type="InterPro" id="IPR036890">
    <property type="entry name" value="HATPase_C_sf"/>
</dbReference>
<evidence type="ECO:0000313" key="12">
    <source>
        <dbReference type="Proteomes" id="UP001167871"/>
    </source>
</evidence>
<protein>
    <recommendedName>
        <fullName evidence="2">site-specific DNA-methyltransferase (adenine-specific)</fullName>
        <ecNumber evidence="2">2.1.1.72</ecNumber>
    </recommendedName>
</protein>
<comment type="catalytic activity">
    <reaction evidence="8">
        <text>a 2'-deoxyadenosine in DNA + S-adenosyl-L-methionine = an N(6)-methyl-2'-deoxyadenosine in DNA + S-adenosyl-L-homocysteine + H(+)</text>
        <dbReference type="Rhea" id="RHEA:15197"/>
        <dbReference type="Rhea" id="RHEA-COMP:12418"/>
        <dbReference type="Rhea" id="RHEA-COMP:12419"/>
        <dbReference type="ChEBI" id="CHEBI:15378"/>
        <dbReference type="ChEBI" id="CHEBI:57856"/>
        <dbReference type="ChEBI" id="CHEBI:59789"/>
        <dbReference type="ChEBI" id="CHEBI:90615"/>
        <dbReference type="ChEBI" id="CHEBI:90616"/>
        <dbReference type="EC" id="2.1.1.72"/>
    </reaction>
</comment>
<dbReference type="InterPro" id="IPR044946">
    <property type="entry name" value="Restrct_endonuc_typeI_TRD_sf"/>
</dbReference>
<dbReference type="InterPro" id="IPR051537">
    <property type="entry name" value="DNA_Adenine_Mtase"/>
</dbReference>
<evidence type="ECO:0000256" key="7">
    <source>
        <dbReference type="ARBA" id="ARBA00023125"/>
    </source>
</evidence>
<dbReference type="SUPFAM" id="SSF53335">
    <property type="entry name" value="S-adenosyl-L-methionine-dependent methyltransferases"/>
    <property type="match status" value="1"/>
</dbReference>
<dbReference type="GO" id="GO:0032259">
    <property type="term" value="P:methylation"/>
    <property type="evidence" value="ECO:0007669"/>
    <property type="project" value="UniProtKB-KW"/>
</dbReference>
<reference evidence="11" key="2">
    <citation type="submission" date="2024-05" db="EMBL/GenBank/DDBJ databases">
        <title>Identification and characterization of horizontal gene transfer across gut microbiota members of farm animals based on homology search.</title>
        <authorList>
            <person name="Schwarzerova J."/>
            <person name="Nykrynova M."/>
            <person name="Jureckova K."/>
            <person name="Cejkova D."/>
            <person name="Rychlik I."/>
        </authorList>
    </citation>
    <scope>NUCLEOTIDE SEQUENCE</scope>
    <source>
        <strain evidence="11">84_SSukc20</strain>
    </source>
</reference>
<evidence type="ECO:0000256" key="8">
    <source>
        <dbReference type="ARBA" id="ARBA00047942"/>
    </source>
</evidence>
<sequence length="850" mass="96568">MKNQMVENKVNGVKEMVWRYMSATRSFQPNTNVSLKMLGALLYLAKTKNLCQASNIDSNDSSILFYMDLSYADTFSSSIRASWEEKGIYNMGICSKLPNDDKLAEIISLYAKDFRKFNAPAELFAFAEKLIGMDLVSEDYLEAYNFAIQQHSTAFGKHFGEFSQPKEMTRLVAALISPSCNTIFNPFAGCLSYATEIAHYTHFDAIEISQDIWELGVFRAALSDRNDFISMTLGDVSNWPSKKYDAIVSTPPLRVRMNMPDSISNRAELSDTVVLRRFESSTSENGELFTYVPLSVLVSYSEKDLRHELTSKGFVDTIIILPAGIMSYTSISMALVVLRKAHTVDMPIRMVNAGSLFTEIGKRRVLDVEAVLSALDDPSKSLKVSVSEIESNQWSWNVNAYRESAERQHPEEYVQKKLETIVENPVLERHFDDSKGNVVKISDLSDSPYDYLKSPSDFPVGDDLKNTVKCSEPVLLLSMVRALKPTFCDASKEKPIFVSRNIAAFRLSDPGIDTGYLCCELSDAHLIPAGAFIPNFTRSSILHMNLYFPPTIEEQKKLFQVRKKEAKLSQAKELGLQEVIDSMKAEYINIIRTRKHDMRPYVRELGSVERIMRHYVSQKEAMEDFTEKMTSLLDKYHIALKKLSELIDIFSEEEKFGKPVAFNVDKFLYDLEINNDEEVSGYTLEYDCDDNALQEYGLPVHKSWSIIHSHRIDWLSYLKEKDADIVPLIVDIAPLDFERMVRNIIENARTHGFTNPKRDDYFIGVYLTVNAERDMFQIDFSNNGTPLPKGMDKSRYGLLGEKAGITGGTGRGGYVVKSIVEHYHGDYDIFMDGERTVVRILLPISKQYGE</sequence>
<dbReference type="RefSeq" id="WP_301639738.1">
    <property type="nucleotide sequence ID" value="NZ_JAUEII010000016.1"/>
</dbReference>
<evidence type="ECO:0000256" key="5">
    <source>
        <dbReference type="ARBA" id="ARBA00022691"/>
    </source>
</evidence>
<keyword evidence="7" id="KW-0238">DNA-binding</keyword>
<keyword evidence="5" id="KW-0949">S-adenosyl-L-methionine</keyword>
<accession>A0ABT7X6D8</accession>
<dbReference type="GO" id="GO:0008168">
    <property type="term" value="F:methyltransferase activity"/>
    <property type="evidence" value="ECO:0007669"/>
    <property type="project" value="UniProtKB-KW"/>
</dbReference>
<dbReference type="Pfam" id="PF02518">
    <property type="entry name" value="HATPase_c"/>
    <property type="match status" value="1"/>
</dbReference>
<keyword evidence="6" id="KW-0680">Restriction system</keyword>
<dbReference type="InterPro" id="IPR029063">
    <property type="entry name" value="SAM-dependent_MTases_sf"/>
</dbReference>
<dbReference type="InterPro" id="IPR003594">
    <property type="entry name" value="HATPase_dom"/>
</dbReference>
<name>A0ABT7X6D8_9BACE</name>
<evidence type="ECO:0000259" key="10">
    <source>
        <dbReference type="Pfam" id="PF02518"/>
    </source>
</evidence>
<comment type="similarity">
    <text evidence="1">Belongs to the N(4)/N(6)-methyltransferase family.</text>
</comment>
<proteinExistence type="inferred from homology"/>
<evidence type="ECO:0000313" key="11">
    <source>
        <dbReference type="EMBL" id="MDN0049443.1"/>
    </source>
</evidence>
<gene>
    <name evidence="11" type="ORF">QVO10_08595</name>
</gene>